<evidence type="ECO:0000313" key="2">
    <source>
        <dbReference type="EMBL" id="CAH0046041.1"/>
    </source>
</evidence>
<reference evidence="2 3" key="2">
    <citation type="submission" date="2021-10" db="EMBL/GenBank/DDBJ databases">
        <authorList>
            <person name="Piombo E."/>
        </authorList>
    </citation>
    <scope>NUCLEOTIDE SEQUENCE [LARGE SCALE GENOMIC DNA]</scope>
</reference>
<reference evidence="3" key="1">
    <citation type="submission" date="2019-06" db="EMBL/GenBank/DDBJ databases">
        <authorList>
            <person name="Broberg M."/>
        </authorList>
    </citation>
    <scope>NUCLEOTIDE SEQUENCE [LARGE SCALE GENOMIC DNA]</scope>
</reference>
<organism evidence="2 3">
    <name type="scientific">Clonostachys solani</name>
    <dbReference type="NCBI Taxonomy" id="160281"/>
    <lineage>
        <taxon>Eukaryota</taxon>
        <taxon>Fungi</taxon>
        <taxon>Dikarya</taxon>
        <taxon>Ascomycota</taxon>
        <taxon>Pezizomycotina</taxon>
        <taxon>Sordariomycetes</taxon>
        <taxon>Hypocreomycetidae</taxon>
        <taxon>Hypocreales</taxon>
        <taxon>Bionectriaceae</taxon>
        <taxon>Clonostachys</taxon>
    </lineage>
</organism>
<evidence type="ECO:0000313" key="3">
    <source>
        <dbReference type="Proteomes" id="UP000775872"/>
    </source>
</evidence>
<protein>
    <submittedName>
        <fullName evidence="2">Uncharacterized protein</fullName>
    </submittedName>
</protein>
<dbReference type="AlphaFoldDB" id="A0A9N9W608"/>
<sequence>MSYQYDGPSQMQDAYMRDDRGPPPDGACCWNYYEFGTHRNCHRAYTQNKPMYAARQQPNRQDDNNQDNDGGGCSC</sequence>
<accession>A0A9N9W608</accession>
<feature type="region of interest" description="Disordered" evidence="1">
    <location>
        <begin position="49"/>
        <end position="75"/>
    </location>
</feature>
<comment type="caution">
    <text evidence="2">The sequence shown here is derived from an EMBL/GenBank/DDBJ whole genome shotgun (WGS) entry which is preliminary data.</text>
</comment>
<dbReference type="Proteomes" id="UP000775872">
    <property type="component" value="Unassembled WGS sequence"/>
</dbReference>
<keyword evidence="3" id="KW-1185">Reference proteome</keyword>
<evidence type="ECO:0000256" key="1">
    <source>
        <dbReference type="SAM" id="MobiDB-lite"/>
    </source>
</evidence>
<name>A0A9N9W608_9HYPO</name>
<gene>
    <name evidence="2" type="ORF">CSOL1703_00012674</name>
</gene>
<proteinExistence type="predicted"/>
<dbReference type="EMBL" id="CABFOC020000013">
    <property type="protein sequence ID" value="CAH0046041.1"/>
    <property type="molecule type" value="Genomic_DNA"/>
</dbReference>